<comment type="caution">
    <text evidence="2">The sequence shown here is derived from an EMBL/GenBank/DDBJ whole genome shotgun (WGS) entry which is preliminary data.</text>
</comment>
<dbReference type="RefSeq" id="WP_065365620.1">
    <property type="nucleotide sequence ID" value="NZ_BAAACS010000017.1"/>
</dbReference>
<reference evidence="2 3" key="1">
    <citation type="submission" date="2021-03" db="EMBL/GenBank/DDBJ databases">
        <title>Genomic Encyclopedia of Type Strains, Phase IV (KMG-IV): sequencing the most valuable type-strain genomes for metagenomic binning, comparative biology and taxonomic classification.</title>
        <authorList>
            <person name="Goeker M."/>
        </authorList>
    </citation>
    <scope>NUCLEOTIDE SEQUENCE [LARGE SCALE GENOMIC DNA]</scope>
    <source>
        <strain evidence="2 3">DSM 1289</strain>
    </source>
</reference>
<dbReference type="Pfam" id="PF14006">
    <property type="entry name" value="YqzL"/>
    <property type="match status" value="1"/>
</dbReference>
<evidence type="ECO:0000313" key="2">
    <source>
        <dbReference type="EMBL" id="MBP1853664.1"/>
    </source>
</evidence>
<sequence>MDDLCWEVFKMTGSIDAYLYINQYNNIYGENEDMRETSKDDDNFEYPGDST</sequence>
<proteinExistence type="predicted"/>
<accession>A0ABS4E6U3</accession>
<dbReference type="EMBL" id="JAGGJX010000001">
    <property type="protein sequence ID" value="MBP1853664.1"/>
    <property type="molecule type" value="Genomic_DNA"/>
</dbReference>
<keyword evidence="3" id="KW-1185">Reference proteome</keyword>
<evidence type="ECO:0008006" key="4">
    <source>
        <dbReference type="Google" id="ProtNLM"/>
    </source>
</evidence>
<feature type="region of interest" description="Disordered" evidence="1">
    <location>
        <begin position="32"/>
        <end position="51"/>
    </location>
</feature>
<gene>
    <name evidence="2" type="ORF">J2Z43_000054</name>
</gene>
<protein>
    <recommendedName>
        <fullName evidence="4">YqzL family protein</fullName>
    </recommendedName>
</protein>
<evidence type="ECO:0000313" key="3">
    <source>
        <dbReference type="Proteomes" id="UP000767291"/>
    </source>
</evidence>
<dbReference type="Proteomes" id="UP000767291">
    <property type="component" value="Unassembled WGS sequence"/>
</dbReference>
<name>A0ABS4E6U3_9FIRM</name>
<feature type="compositionally biased region" description="Basic and acidic residues" evidence="1">
    <location>
        <begin position="32"/>
        <end position="41"/>
    </location>
</feature>
<organism evidence="2 3">
    <name type="scientific">Metaclostridioides mangenotii</name>
    <dbReference type="NCBI Taxonomy" id="1540"/>
    <lineage>
        <taxon>Bacteria</taxon>
        <taxon>Bacillati</taxon>
        <taxon>Bacillota</taxon>
        <taxon>Clostridia</taxon>
        <taxon>Peptostreptococcales</taxon>
        <taxon>Peptostreptococcaceae</taxon>
        <taxon>Metaclostridioides</taxon>
    </lineage>
</organism>
<evidence type="ECO:0000256" key="1">
    <source>
        <dbReference type="SAM" id="MobiDB-lite"/>
    </source>
</evidence>
<dbReference type="InterPro" id="IPR025617">
    <property type="entry name" value="YqzL"/>
</dbReference>